<sequence>MAGDPSCPISGAIYASSSWTYNLMCGTGGSVRSLHTYGHLRDRDVWLSCCPYRIFGCDCILSLSMSYVIPLHLRTSVALCCTMVFFIMIKATFFGQ</sequence>
<dbReference type="HOGENOM" id="CLU_2365389_0_0_1"/>
<dbReference type="VEuPathDB" id="FungiDB:SCHCODRAFT_02511374"/>
<feature type="non-terminal residue" evidence="2">
    <location>
        <position position="96"/>
    </location>
</feature>
<keyword evidence="1" id="KW-1133">Transmembrane helix</keyword>
<evidence type="ECO:0000313" key="2">
    <source>
        <dbReference type="EMBL" id="EFI95009.1"/>
    </source>
</evidence>
<evidence type="ECO:0000313" key="3">
    <source>
        <dbReference type="Proteomes" id="UP000007431"/>
    </source>
</evidence>
<dbReference type="Proteomes" id="UP000007431">
    <property type="component" value="Unassembled WGS sequence"/>
</dbReference>
<keyword evidence="3" id="KW-1185">Reference proteome</keyword>
<dbReference type="InParanoid" id="D8QCY0"/>
<dbReference type="EMBL" id="GL377309">
    <property type="protein sequence ID" value="EFI95009.1"/>
    <property type="molecule type" value="Genomic_DNA"/>
</dbReference>
<feature type="transmembrane region" description="Helical" evidence="1">
    <location>
        <begin position="71"/>
        <end position="93"/>
    </location>
</feature>
<keyword evidence="1" id="KW-0812">Transmembrane</keyword>
<dbReference type="GeneID" id="9594261"/>
<protein>
    <submittedName>
        <fullName evidence="2">Expressed protein</fullName>
    </submittedName>
</protein>
<keyword evidence="1" id="KW-0472">Membrane</keyword>
<name>D8QCY0_SCHCM</name>
<accession>D8QCY0</accession>
<evidence type="ECO:0000256" key="1">
    <source>
        <dbReference type="SAM" id="Phobius"/>
    </source>
</evidence>
<proteinExistence type="predicted"/>
<reference evidence="2 3" key="1">
    <citation type="journal article" date="2010" name="Nat. Biotechnol.">
        <title>Genome sequence of the model mushroom Schizophyllum commune.</title>
        <authorList>
            <person name="Ohm R.A."/>
            <person name="de Jong J.F."/>
            <person name="Lugones L.G."/>
            <person name="Aerts A."/>
            <person name="Kothe E."/>
            <person name="Stajich J.E."/>
            <person name="de Vries R.P."/>
            <person name="Record E."/>
            <person name="Levasseur A."/>
            <person name="Baker S.E."/>
            <person name="Bartholomew K.A."/>
            <person name="Coutinho P.M."/>
            <person name="Erdmann S."/>
            <person name="Fowler T.J."/>
            <person name="Gathman A.C."/>
            <person name="Lombard V."/>
            <person name="Henrissat B."/>
            <person name="Knabe N."/>
            <person name="Kuees U."/>
            <person name="Lilly W.W."/>
            <person name="Lindquist E."/>
            <person name="Lucas S."/>
            <person name="Magnuson J.K."/>
            <person name="Piumi F."/>
            <person name="Raudaskoski M."/>
            <person name="Salamov A."/>
            <person name="Schmutz J."/>
            <person name="Schwarze F.W.M.R."/>
            <person name="vanKuyk P.A."/>
            <person name="Horton J.S."/>
            <person name="Grigoriev I.V."/>
            <person name="Woesten H.A.B."/>
        </authorList>
    </citation>
    <scope>NUCLEOTIDE SEQUENCE [LARGE SCALE GENOMIC DNA]</scope>
    <source>
        <strain evidence="3">H4-8 / FGSC 9210</strain>
    </source>
</reference>
<dbReference type="KEGG" id="scm:SCHCO_02511374"/>
<organism evidence="3">
    <name type="scientific">Schizophyllum commune (strain H4-8 / FGSC 9210)</name>
    <name type="common">Split gill fungus</name>
    <dbReference type="NCBI Taxonomy" id="578458"/>
    <lineage>
        <taxon>Eukaryota</taxon>
        <taxon>Fungi</taxon>
        <taxon>Dikarya</taxon>
        <taxon>Basidiomycota</taxon>
        <taxon>Agaricomycotina</taxon>
        <taxon>Agaricomycetes</taxon>
        <taxon>Agaricomycetidae</taxon>
        <taxon>Agaricales</taxon>
        <taxon>Schizophyllaceae</taxon>
        <taxon>Schizophyllum</taxon>
    </lineage>
</organism>
<gene>
    <name evidence="2" type="ORF">SCHCODRAFT_85804</name>
</gene>
<dbReference type="AlphaFoldDB" id="D8QCY0"/>